<gene>
    <name evidence="1" type="primary">MCA2</name>
    <name evidence="1" type="ORF">CFP56_006669</name>
</gene>
<organism evidence="1 2">
    <name type="scientific">Quercus suber</name>
    <name type="common">Cork oak</name>
    <dbReference type="NCBI Taxonomy" id="58331"/>
    <lineage>
        <taxon>Eukaryota</taxon>
        <taxon>Viridiplantae</taxon>
        <taxon>Streptophyta</taxon>
        <taxon>Embryophyta</taxon>
        <taxon>Tracheophyta</taxon>
        <taxon>Spermatophyta</taxon>
        <taxon>Magnoliopsida</taxon>
        <taxon>eudicotyledons</taxon>
        <taxon>Gunneridae</taxon>
        <taxon>Pentapetalae</taxon>
        <taxon>rosids</taxon>
        <taxon>fabids</taxon>
        <taxon>Fagales</taxon>
        <taxon>Fagaceae</taxon>
        <taxon>Quercus</taxon>
    </lineage>
</organism>
<evidence type="ECO:0000313" key="1">
    <source>
        <dbReference type="EMBL" id="KAK7847401.1"/>
    </source>
</evidence>
<dbReference type="Proteomes" id="UP000237347">
    <property type="component" value="Unassembled WGS sequence"/>
</dbReference>
<dbReference type="EMBL" id="PKMF04000142">
    <property type="protein sequence ID" value="KAK7847401.1"/>
    <property type="molecule type" value="Genomic_DNA"/>
</dbReference>
<protein>
    <submittedName>
        <fullName evidence="1">Protein mid1-complementing activity 2</fullName>
    </submittedName>
</protein>
<comment type="caution">
    <text evidence="1">The sequence shown here is derived from an EMBL/GenBank/DDBJ whole genome shotgun (WGS) entry which is preliminary data.</text>
</comment>
<reference evidence="1 2" key="1">
    <citation type="journal article" date="2018" name="Sci. Data">
        <title>The draft genome sequence of cork oak.</title>
        <authorList>
            <person name="Ramos A.M."/>
            <person name="Usie A."/>
            <person name="Barbosa P."/>
            <person name="Barros P.M."/>
            <person name="Capote T."/>
            <person name="Chaves I."/>
            <person name="Simoes F."/>
            <person name="Abreu I."/>
            <person name="Carrasquinho I."/>
            <person name="Faro C."/>
            <person name="Guimaraes J.B."/>
            <person name="Mendonca D."/>
            <person name="Nobrega F."/>
            <person name="Rodrigues L."/>
            <person name="Saibo N.J.M."/>
            <person name="Varela M.C."/>
            <person name="Egas C."/>
            <person name="Matos J."/>
            <person name="Miguel C.M."/>
            <person name="Oliveira M.M."/>
            <person name="Ricardo C.P."/>
            <person name="Goncalves S."/>
        </authorList>
    </citation>
    <scope>NUCLEOTIDE SEQUENCE [LARGE SCALE GENOMIC DNA]</scope>
    <source>
        <strain evidence="2">cv. HL8</strain>
    </source>
</reference>
<sequence length="145" mass="15826">MENVVNVLLLRRSRNFLPMNQLMDIGLKPEDQSQWQTDLFDCCSKPCLSFKTWVYPCGTFSWIANLGGSCDDFSPSSHVLLLRTSSRVASSTGLPKKKDDSSTIPIHEALNPLYDGSINSTCVPVVAAAMSSFCQGGGGDDRSED</sequence>
<evidence type="ECO:0000313" key="2">
    <source>
        <dbReference type="Proteomes" id="UP000237347"/>
    </source>
</evidence>
<proteinExistence type="predicted"/>
<name>A0AAW0LAI2_QUESU</name>
<accession>A0AAW0LAI2</accession>
<keyword evidence="2" id="KW-1185">Reference proteome</keyword>
<dbReference type="AlphaFoldDB" id="A0AAW0LAI2"/>